<dbReference type="PANTHER" id="PTHR18881">
    <property type="entry name" value="POLYAMINE-MODULATED FACTOR 1-BINDING PROTEIN 1-RELATED"/>
    <property type="match status" value="1"/>
</dbReference>
<feature type="coiled-coil region" evidence="1">
    <location>
        <begin position="59"/>
        <end position="103"/>
    </location>
</feature>
<reference evidence="3" key="1">
    <citation type="submission" date="2023-07" db="EMBL/GenBank/DDBJ databases">
        <authorList>
            <person name="Stuckert A."/>
        </authorList>
    </citation>
    <scope>NUCLEOTIDE SEQUENCE</scope>
</reference>
<dbReference type="EMBL" id="CAUEEQ010037479">
    <property type="protein sequence ID" value="CAJ0953962.1"/>
    <property type="molecule type" value="Genomic_DNA"/>
</dbReference>
<sequence>MQYTEHVTPFLQLDTLRGSLEAARSDCRRLYHESELVVCNVNEWVSEQKEANKTSGEKILEQTKQIQQLSTEKDHLQEVIEQMQKENRYLRDLEDERRIENERCKWLLVVVNFQLSLRTSDLERHHPSGNTGSVRIARRAFTSGGNLRTKPRGGS</sequence>
<evidence type="ECO:0000256" key="2">
    <source>
        <dbReference type="SAM" id="MobiDB-lite"/>
    </source>
</evidence>
<proteinExistence type="predicted"/>
<evidence type="ECO:0000313" key="4">
    <source>
        <dbReference type="Proteomes" id="UP001176940"/>
    </source>
</evidence>
<evidence type="ECO:0000256" key="1">
    <source>
        <dbReference type="SAM" id="Coils"/>
    </source>
</evidence>
<dbReference type="InterPro" id="IPR037391">
    <property type="entry name" value="PMF1-bd"/>
</dbReference>
<comment type="caution">
    <text evidence="3">The sequence shown here is derived from an EMBL/GenBank/DDBJ whole genome shotgun (WGS) entry which is preliminary data.</text>
</comment>
<dbReference type="Proteomes" id="UP001176940">
    <property type="component" value="Unassembled WGS sequence"/>
</dbReference>
<evidence type="ECO:0000313" key="3">
    <source>
        <dbReference type="EMBL" id="CAJ0953962.1"/>
    </source>
</evidence>
<name>A0ABN9M109_9NEOB</name>
<gene>
    <name evidence="3" type="ORF">RIMI_LOCUS14503473</name>
</gene>
<dbReference type="PANTHER" id="PTHR18881:SF4">
    <property type="entry name" value="POLYAMINE MODULATED FACTOR 1 BINDING PROTEIN 1"/>
    <property type="match status" value="1"/>
</dbReference>
<protein>
    <submittedName>
        <fullName evidence="3">Uncharacterized protein</fullName>
    </submittedName>
</protein>
<keyword evidence="1" id="KW-0175">Coiled coil</keyword>
<organism evidence="3 4">
    <name type="scientific">Ranitomeya imitator</name>
    <name type="common">mimic poison frog</name>
    <dbReference type="NCBI Taxonomy" id="111125"/>
    <lineage>
        <taxon>Eukaryota</taxon>
        <taxon>Metazoa</taxon>
        <taxon>Chordata</taxon>
        <taxon>Craniata</taxon>
        <taxon>Vertebrata</taxon>
        <taxon>Euteleostomi</taxon>
        <taxon>Amphibia</taxon>
        <taxon>Batrachia</taxon>
        <taxon>Anura</taxon>
        <taxon>Neobatrachia</taxon>
        <taxon>Hyloidea</taxon>
        <taxon>Dendrobatidae</taxon>
        <taxon>Dendrobatinae</taxon>
        <taxon>Ranitomeya</taxon>
    </lineage>
</organism>
<accession>A0ABN9M109</accession>
<keyword evidence="4" id="KW-1185">Reference proteome</keyword>
<feature type="region of interest" description="Disordered" evidence="2">
    <location>
        <begin position="122"/>
        <end position="155"/>
    </location>
</feature>